<dbReference type="GO" id="GO:0006793">
    <property type="term" value="P:phosphorus metabolic process"/>
    <property type="evidence" value="ECO:0007669"/>
    <property type="project" value="UniProtKB-ARBA"/>
</dbReference>
<keyword evidence="3" id="KW-1185">Reference proteome</keyword>
<accession>A0A3S0R591</accession>
<dbReference type="AlphaFoldDB" id="A0A3S0R591"/>
<name>A0A3S0R591_9BACI</name>
<dbReference type="InterPro" id="IPR001736">
    <property type="entry name" value="PLipase_D/transphosphatidylase"/>
</dbReference>
<gene>
    <name evidence="2" type="ORF">EK386_14655</name>
</gene>
<dbReference type="SUPFAM" id="SSF56024">
    <property type="entry name" value="Phospholipase D/nuclease"/>
    <property type="match status" value="1"/>
</dbReference>
<dbReference type="Pfam" id="PF13091">
    <property type="entry name" value="PLDc_2"/>
    <property type="match status" value="1"/>
</dbReference>
<dbReference type="Gene3D" id="3.30.870.10">
    <property type="entry name" value="Endonuclease Chain A"/>
    <property type="match status" value="1"/>
</dbReference>
<dbReference type="Proteomes" id="UP000287910">
    <property type="component" value="Unassembled WGS sequence"/>
</dbReference>
<dbReference type="PROSITE" id="PS50035">
    <property type="entry name" value="PLD"/>
    <property type="match status" value="1"/>
</dbReference>
<evidence type="ECO:0000313" key="3">
    <source>
        <dbReference type="Proteomes" id="UP000287910"/>
    </source>
</evidence>
<feature type="domain" description="PLD phosphodiesterase" evidence="1">
    <location>
        <begin position="425"/>
        <end position="452"/>
    </location>
</feature>
<dbReference type="GO" id="GO:0003824">
    <property type="term" value="F:catalytic activity"/>
    <property type="evidence" value="ECO:0007669"/>
    <property type="project" value="InterPro"/>
</dbReference>
<proteinExistence type="predicted"/>
<comment type="caution">
    <text evidence="2">The sequence shown here is derived from an EMBL/GenBank/DDBJ whole genome shotgun (WGS) entry which is preliminary data.</text>
</comment>
<sequence length="493" mass="57253">MIEKLAEKYKDSVPDGKLVKYVYAAFPVYKVHLNITLLKKKEIGIVEEFVLKLLDINIDEIEKMSNILGIETRLITDSIALLFKDDLVVLLNERPKITDKGKEVLRNSKLIVPEQVSFHFLIDGFTGKALPHKASFSAKEVRKKDFHVLLPDKEIPNLNEISFNDVARLLKKHKSEFLEDTFNGDLISINNIEKSYTMYKKRSLLVFLDKNNNLDVKVFDGLDREVEYENILLKMQEAGISQIPFDKKDIIDQDDAHNDLTQLITDEVIKQAEANITENKTTQLKESAVNRLILEHENLLKNPDDLPEEEVYSKTQEIKILKKQLDDIKLRKENSTRFIETYEHRSILINALKKAKKMVIILSPWIRFSGFDNELQNEIINSLKRGIRVIIGYGIDEKDDSDPRAIEKLNHMKKQSYGKKMIFKKLGNTHEKVLLVDGEYVVITSFNWLSFRGNPNWGFRQESGIYTENEETINQVIISVNERMEIQIENYLK</sequence>
<protein>
    <recommendedName>
        <fullName evidence="1">PLD phosphodiesterase domain-containing protein</fullName>
    </recommendedName>
</protein>
<reference evidence="2 3" key="1">
    <citation type="submission" date="2018-12" db="EMBL/GenBank/DDBJ databases">
        <title>Lysinibacillus antri sp. nov., isolated from a cave soil.</title>
        <authorList>
            <person name="Narsing Rao M.P."/>
            <person name="Zhang H."/>
            <person name="Dong Z.-Y."/>
            <person name="Niu X.-K."/>
            <person name="Zhang K."/>
            <person name="Fang B.-Z."/>
            <person name="Kang Y.-Q."/>
            <person name="Xiao M."/>
            <person name="Li W.-J."/>
        </authorList>
    </citation>
    <scope>NUCLEOTIDE SEQUENCE [LARGE SCALE GENOMIC DNA]</scope>
    <source>
        <strain evidence="2 3">SYSU K30002</strain>
    </source>
</reference>
<evidence type="ECO:0000313" key="2">
    <source>
        <dbReference type="EMBL" id="RUL49912.1"/>
    </source>
</evidence>
<dbReference type="EMBL" id="RYYR01000022">
    <property type="protein sequence ID" value="RUL49912.1"/>
    <property type="molecule type" value="Genomic_DNA"/>
</dbReference>
<evidence type="ECO:0000259" key="1">
    <source>
        <dbReference type="PROSITE" id="PS50035"/>
    </source>
</evidence>
<dbReference type="RefSeq" id="WP_126659929.1">
    <property type="nucleotide sequence ID" value="NZ_RYYR01000022.1"/>
</dbReference>
<organism evidence="2 3">
    <name type="scientific">Lysinibacillus antri</name>
    <dbReference type="NCBI Taxonomy" id="2498145"/>
    <lineage>
        <taxon>Bacteria</taxon>
        <taxon>Bacillati</taxon>
        <taxon>Bacillota</taxon>
        <taxon>Bacilli</taxon>
        <taxon>Bacillales</taxon>
        <taxon>Bacillaceae</taxon>
        <taxon>Lysinibacillus</taxon>
    </lineage>
</organism>
<dbReference type="InterPro" id="IPR025202">
    <property type="entry name" value="PLD-like_dom"/>
</dbReference>